<dbReference type="Proteomes" id="UP000054092">
    <property type="component" value="Unassembled WGS sequence"/>
</dbReference>
<gene>
    <name evidence="1" type="ORF">XD94_0577</name>
</gene>
<dbReference type="PATRIC" id="fig|1184387.3.peg.929"/>
<reference evidence="2" key="1">
    <citation type="journal article" date="2015" name="MBio">
        <title>Genome-Resolved Metagenomic Analysis Reveals Roles for Candidate Phyla and Other Microbial Community Members in Biogeochemical Transformations in Oil Reservoirs.</title>
        <authorList>
            <person name="Hu P."/>
            <person name="Tom L."/>
            <person name="Singh A."/>
            <person name="Thomas B.C."/>
            <person name="Baker B.J."/>
            <person name="Piceno Y.M."/>
            <person name="Andersen G.L."/>
            <person name="Banfield J.F."/>
        </authorList>
    </citation>
    <scope>NUCLEOTIDE SEQUENCE [LARGE SCALE GENOMIC DNA]</scope>
</reference>
<accession>A0A117M2T0</accession>
<organism evidence="1 2">
    <name type="scientific">Mesotoga prima</name>
    <dbReference type="NCBI Taxonomy" id="1184387"/>
    <lineage>
        <taxon>Bacteria</taxon>
        <taxon>Thermotogati</taxon>
        <taxon>Thermotogota</taxon>
        <taxon>Thermotogae</taxon>
        <taxon>Kosmotogales</taxon>
        <taxon>Kosmotogaceae</taxon>
        <taxon>Mesotoga</taxon>
    </lineage>
</organism>
<sequence length="61" mass="7115">MEVWSSLDNELKQLSYILEQRRPENRGFMKESRNNAPESWLSKNHRFGAGGSLVFSRKKSS</sequence>
<evidence type="ECO:0000313" key="1">
    <source>
        <dbReference type="EMBL" id="KUK81187.1"/>
    </source>
</evidence>
<dbReference type="AlphaFoldDB" id="A0A117M2T0"/>
<proteinExistence type="predicted"/>
<comment type="caution">
    <text evidence="1">The sequence shown here is derived from an EMBL/GenBank/DDBJ whole genome shotgun (WGS) entry which is preliminary data.</text>
</comment>
<protein>
    <submittedName>
        <fullName evidence="1">Uncharacterized protein</fullName>
    </submittedName>
</protein>
<evidence type="ECO:0000313" key="2">
    <source>
        <dbReference type="Proteomes" id="UP000054092"/>
    </source>
</evidence>
<name>A0A117M2T0_9BACT</name>
<dbReference type="EMBL" id="LGGP01000076">
    <property type="protein sequence ID" value="KUK81187.1"/>
    <property type="molecule type" value="Genomic_DNA"/>
</dbReference>